<dbReference type="InterPro" id="IPR001226">
    <property type="entry name" value="Flavodoxin_CS"/>
</dbReference>
<dbReference type="InterPro" id="IPR029039">
    <property type="entry name" value="Flavoprotein-like_sf"/>
</dbReference>
<organism evidence="7 8">
    <name type="scientific">Peptoniphilus harei</name>
    <dbReference type="NCBI Taxonomy" id="54005"/>
    <lineage>
        <taxon>Bacteria</taxon>
        <taxon>Bacillati</taxon>
        <taxon>Bacillota</taxon>
        <taxon>Tissierellia</taxon>
        <taxon>Tissierellales</taxon>
        <taxon>Peptoniphilaceae</taxon>
        <taxon>Peptoniphilus</taxon>
    </lineage>
</organism>
<dbReference type="InterPro" id="IPR051285">
    <property type="entry name" value="NADH_oxidoreductase_modular"/>
</dbReference>
<dbReference type="Proteomes" id="UP000748991">
    <property type="component" value="Unassembled WGS sequence"/>
</dbReference>
<dbReference type="Gene3D" id="3.60.15.10">
    <property type="entry name" value="Ribonuclease Z/Hydroxyacylglutathione hydrolase-like"/>
    <property type="match status" value="1"/>
</dbReference>
<name>A0A2X1ZYG5_9FIRM</name>
<dbReference type="EMBL" id="UATM01000032">
    <property type="protein sequence ID" value="SPY48416.1"/>
    <property type="molecule type" value="Genomic_DNA"/>
</dbReference>
<evidence type="ECO:0000256" key="4">
    <source>
        <dbReference type="ARBA" id="ARBA00022982"/>
    </source>
</evidence>
<evidence type="ECO:0000313" key="6">
    <source>
        <dbReference type="EMBL" id="MBS6534235.1"/>
    </source>
</evidence>
<dbReference type="SMART" id="SM00849">
    <property type="entry name" value="Lactamase_B"/>
    <property type="match status" value="1"/>
</dbReference>
<evidence type="ECO:0000313" key="8">
    <source>
        <dbReference type="Proteomes" id="UP000250070"/>
    </source>
</evidence>
<dbReference type="PIRSF" id="PIRSF005243">
    <property type="entry name" value="ROO"/>
    <property type="match status" value="1"/>
</dbReference>
<dbReference type="Pfam" id="PF19583">
    <property type="entry name" value="ODP"/>
    <property type="match status" value="1"/>
</dbReference>
<proteinExistence type="inferred from homology"/>
<dbReference type="InterPro" id="IPR016440">
    <property type="entry name" value="Rubredoxin-O_OxRdtase"/>
</dbReference>
<dbReference type="GO" id="GO:0009055">
    <property type="term" value="F:electron transfer activity"/>
    <property type="evidence" value="ECO:0007669"/>
    <property type="project" value="InterPro"/>
</dbReference>
<dbReference type="Gene3D" id="3.40.50.360">
    <property type="match status" value="1"/>
</dbReference>
<dbReference type="PANTHER" id="PTHR32145">
    <property type="entry name" value="DIFLAVIN FLAVOPROTEIN A 2-RELATED"/>
    <property type="match status" value="1"/>
</dbReference>
<dbReference type="Pfam" id="PF00258">
    <property type="entry name" value="Flavodoxin_1"/>
    <property type="match status" value="1"/>
</dbReference>
<feature type="domain" description="Flavodoxin-like" evidence="5">
    <location>
        <begin position="256"/>
        <end position="397"/>
    </location>
</feature>
<dbReference type="InterPro" id="IPR001279">
    <property type="entry name" value="Metallo-B-lactamas"/>
</dbReference>
<dbReference type="AlphaFoldDB" id="A0A2X1ZYG5"/>
<accession>A0A2X1ZYG5</accession>
<dbReference type="EMBL" id="JAGZZP010000001">
    <property type="protein sequence ID" value="MBS6534235.1"/>
    <property type="molecule type" value="Genomic_DNA"/>
</dbReference>
<reference evidence="6" key="2">
    <citation type="submission" date="2021-02" db="EMBL/GenBank/DDBJ databases">
        <title>Infant gut strain persistence is associated with maternal origin, phylogeny, and functional potential including surface adhesion and iron acquisition.</title>
        <authorList>
            <person name="Lou Y.C."/>
        </authorList>
    </citation>
    <scope>NUCLEOTIDE SEQUENCE</scope>
    <source>
        <strain evidence="6">L3_060_052G1_dasL3_060_052G1_concoct_1</strain>
    </source>
</reference>
<reference evidence="7 8" key="1">
    <citation type="submission" date="2018-06" db="EMBL/GenBank/DDBJ databases">
        <authorList>
            <consortium name="Pathogen Informatics"/>
            <person name="Doyle S."/>
        </authorList>
    </citation>
    <scope>NUCLEOTIDE SEQUENCE [LARGE SCALE GENOMIC DNA]</scope>
    <source>
        <strain evidence="7 8">NCTC13076</strain>
    </source>
</reference>
<gene>
    <name evidence="7" type="primary">roo</name>
    <name evidence="6" type="ORF">KH327_00240</name>
    <name evidence="7" type="ORF">NCTC13076_01499</name>
</gene>
<dbReference type="SUPFAM" id="SSF52218">
    <property type="entry name" value="Flavoproteins"/>
    <property type="match status" value="1"/>
</dbReference>
<comment type="cofactor">
    <cofactor evidence="1">
        <name>Fe cation</name>
        <dbReference type="ChEBI" id="CHEBI:24875"/>
    </cofactor>
</comment>
<sequence length="414" mass="47229">MYTVRKVTDDLYYVGGNDHRLELFENIFPIPEGVTYNSYLLKDEKNVLFDTVDWSIVKDYLENITEVLDGEDLDYLVIHHLEPDHAAAIDEIILRYPDVKVIASEQGFEFMRQYGFHVPDEQSIIVAEGDTISFGKHEFVFLEAPMVHWPEVLVSFDTTDGVLFAADAFGTFGTLDGKLFADEVNFERDYLDPARRYLTNIVGKYGPFVQDVLKKAATVDIKYICPLHGPVWRENLGWFIDKYDKWSRYEPEEEGVMIVYASMYGNTERAAQALASRLCDKGMTNVVVHDVSNTHMSYLIADTFKYSHIVIASVTYNLGIYPVMKNFLMDLEALNVQNRTVGIIENGTWACTVGDKIEEYIDENLKMFDVLPERVTLNSSLNKANENDMEALADSIIESMAKIREVKAKSASQE</sequence>
<dbReference type="Proteomes" id="UP000250070">
    <property type="component" value="Unassembled WGS sequence"/>
</dbReference>
<dbReference type="InterPro" id="IPR045761">
    <property type="entry name" value="ODP_dom"/>
</dbReference>
<dbReference type="GO" id="GO:0010181">
    <property type="term" value="F:FMN binding"/>
    <property type="evidence" value="ECO:0007669"/>
    <property type="project" value="InterPro"/>
</dbReference>
<dbReference type="GO" id="GO:0016651">
    <property type="term" value="F:oxidoreductase activity, acting on NAD(P)H"/>
    <property type="evidence" value="ECO:0007669"/>
    <property type="project" value="UniProtKB-ARBA"/>
</dbReference>
<protein>
    <submittedName>
        <fullName evidence="6">FprA family A-type flavoprotein</fullName>
    </submittedName>
    <submittedName>
        <fullName evidence="7">Rubredoxin-oxygen oxidoreductase</fullName>
        <ecNumber evidence="7">1.-.-.-</ecNumber>
    </submittedName>
</protein>
<dbReference type="SUPFAM" id="SSF56281">
    <property type="entry name" value="Metallo-hydrolase/oxidoreductase"/>
    <property type="match status" value="1"/>
</dbReference>
<dbReference type="GeneID" id="83862974"/>
<dbReference type="OrthoDB" id="9807946at2"/>
<dbReference type="GO" id="GO:0046872">
    <property type="term" value="F:metal ion binding"/>
    <property type="evidence" value="ECO:0007669"/>
    <property type="project" value="InterPro"/>
</dbReference>
<evidence type="ECO:0000256" key="2">
    <source>
        <dbReference type="ARBA" id="ARBA00007121"/>
    </source>
</evidence>
<keyword evidence="3" id="KW-0813">Transport</keyword>
<dbReference type="PROSITE" id="PS50902">
    <property type="entry name" value="FLAVODOXIN_LIKE"/>
    <property type="match status" value="1"/>
</dbReference>
<comment type="similarity">
    <text evidence="2">In the N-terminal section; belongs to the zinc metallo-hydrolase group 3 family.</text>
</comment>
<evidence type="ECO:0000256" key="1">
    <source>
        <dbReference type="ARBA" id="ARBA00001962"/>
    </source>
</evidence>
<keyword evidence="4" id="KW-0249">Electron transport</keyword>
<dbReference type="EC" id="1.-.-.-" evidence="7"/>
<evidence type="ECO:0000259" key="5">
    <source>
        <dbReference type="PROSITE" id="PS50902"/>
    </source>
</evidence>
<evidence type="ECO:0000256" key="3">
    <source>
        <dbReference type="ARBA" id="ARBA00022448"/>
    </source>
</evidence>
<keyword evidence="7" id="KW-0560">Oxidoreductase</keyword>
<evidence type="ECO:0000313" key="7">
    <source>
        <dbReference type="EMBL" id="SPY48416.1"/>
    </source>
</evidence>
<dbReference type="PANTHER" id="PTHR32145:SF20">
    <property type="entry name" value="FLAVOPROTEIN"/>
    <property type="match status" value="1"/>
</dbReference>
<dbReference type="InterPro" id="IPR008254">
    <property type="entry name" value="Flavodoxin/NO_synth"/>
</dbReference>
<dbReference type="InterPro" id="IPR036866">
    <property type="entry name" value="RibonucZ/Hydroxyglut_hydro"/>
</dbReference>
<dbReference type="CDD" id="cd07709">
    <property type="entry name" value="flavodiiron_proteins_MBL-fold"/>
    <property type="match status" value="1"/>
</dbReference>
<dbReference type="RefSeq" id="WP_112890098.1">
    <property type="nucleotide sequence ID" value="NZ_CP066287.1"/>
</dbReference>
<dbReference type="PROSITE" id="PS00201">
    <property type="entry name" value="FLAVODOXIN"/>
    <property type="match status" value="1"/>
</dbReference>